<feature type="region of interest" description="Disordered" evidence="1">
    <location>
        <begin position="1"/>
        <end position="71"/>
    </location>
</feature>
<protein>
    <submittedName>
        <fullName evidence="2 3">Protein ARRD-26</fullName>
    </submittedName>
</protein>
<dbReference type="EMBL" id="KE525419">
    <property type="protein sequence ID" value="KFB53352.1"/>
    <property type="molecule type" value="Genomic_DNA"/>
</dbReference>
<gene>
    <name evidence="2" type="ORF">ZHAS_00021661</name>
</gene>
<dbReference type="EMBL" id="ATLV01026797">
    <property type="status" value="NOT_ANNOTATED_CDS"/>
    <property type="molecule type" value="Genomic_DNA"/>
</dbReference>
<feature type="compositionally biased region" description="Basic and acidic residues" evidence="1">
    <location>
        <begin position="53"/>
        <end position="71"/>
    </location>
</feature>
<evidence type="ECO:0000313" key="4">
    <source>
        <dbReference type="Proteomes" id="UP000030765"/>
    </source>
</evidence>
<evidence type="ECO:0000313" key="3">
    <source>
        <dbReference type="EnsemblMetazoa" id="ASIC021661-PA"/>
    </source>
</evidence>
<feature type="compositionally biased region" description="Basic residues" evidence="1">
    <location>
        <begin position="14"/>
        <end position="35"/>
    </location>
</feature>
<dbReference type="VEuPathDB" id="VectorBase:ASIC021661"/>
<dbReference type="EnsemblMetazoa" id="ASIC021661-RA">
    <property type="protein sequence ID" value="ASIC021661-PA"/>
    <property type="gene ID" value="ASIC021661"/>
</dbReference>
<evidence type="ECO:0000313" key="2">
    <source>
        <dbReference type="EMBL" id="KFB53352.1"/>
    </source>
</evidence>
<evidence type="ECO:0000256" key="1">
    <source>
        <dbReference type="SAM" id="MobiDB-lite"/>
    </source>
</evidence>
<organism evidence="2">
    <name type="scientific">Anopheles sinensis</name>
    <name type="common">Mosquito</name>
    <dbReference type="NCBI Taxonomy" id="74873"/>
    <lineage>
        <taxon>Eukaryota</taxon>
        <taxon>Metazoa</taxon>
        <taxon>Ecdysozoa</taxon>
        <taxon>Arthropoda</taxon>
        <taxon>Hexapoda</taxon>
        <taxon>Insecta</taxon>
        <taxon>Pterygota</taxon>
        <taxon>Neoptera</taxon>
        <taxon>Endopterygota</taxon>
        <taxon>Diptera</taxon>
        <taxon>Nematocera</taxon>
        <taxon>Culicoidea</taxon>
        <taxon>Culicidae</taxon>
        <taxon>Anophelinae</taxon>
        <taxon>Anopheles</taxon>
    </lineage>
</organism>
<proteinExistence type="predicted"/>
<reference evidence="2 4" key="1">
    <citation type="journal article" date="2014" name="BMC Genomics">
        <title>Genome sequence of Anopheles sinensis provides insight into genetics basis of mosquito competence for malaria parasites.</title>
        <authorList>
            <person name="Zhou D."/>
            <person name="Zhang D."/>
            <person name="Ding G."/>
            <person name="Shi L."/>
            <person name="Hou Q."/>
            <person name="Ye Y."/>
            <person name="Xu Y."/>
            <person name="Zhou H."/>
            <person name="Xiong C."/>
            <person name="Li S."/>
            <person name="Yu J."/>
            <person name="Hong S."/>
            <person name="Yu X."/>
            <person name="Zou P."/>
            <person name="Chen C."/>
            <person name="Chang X."/>
            <person name="Wang W."/>
            <person name="Lv Y."/>
            <person name="Sun Y."/>
            <person name="Ma L."/>
            <person name="Shen B."/>
            <person name="Zhu C."/>
        </authorList>
    </citation>
    <scope>NUCLEOTIDE SEQUENCE [LARGE SCALE GENOMIC DNA]</scope>
</reference>
<accession>A0A084WT08</accession>
<dbReference type="AlphaFoldDB" id="A0A084WT08"/>
<name>A0A084WT08_ANOSI</name>
<reference evidence="3" key="2">
    <citation type="submission" date="2020-05" db="UniProtKB">
        <authorList>
            <consortium name="EnsemblMetazoa"/>
        </authorList>
    </citation>
    <scope>IDENTIFICATION</scope>
</reference>
<sequence length="71" mass="7931">MTQRDGGAATTRAIRSRGLRRTKAGIFRATRKRRITVPPTSPPPSSAQPFVKWNEEIVGAREGKEDNRGRK</sequence>
<dbReference type="Proteomes" id="UP000030765">
    <property type="component" value="Unassembled WGS sequence"/>
</dbReference>
<keyword evidence="4" id="KW-1185">Reference proteome</keyword>